<proteinExistence type="predicted"/>
<dbReference type="AlphaFoldDB" id="A0A2I0KY64"/>
<keyword evidence="3" id="KW-1185">Reference proteome</keyword>
<feature type="region of interest" description="Disordered" evidence="1">
    <location>
        <begin position="76"/>
        <end position="105"/>
    </location>
</feature>
<feature type="region of interest" description="Disordered" evidence="1">
    <location>
        <begin position="515"/>
        <end position="536"/>
    </location>
</feature>
<evidence type="ECO:0000313" key="2">
    <source>
        <dbReference type="EMBL" id="PKI73419.1"/>
    </source>
</evidence>
<sequence>MAPGQKFEEYATKWCTEAAKHIPPISEMQQIQLFHSTLQGVYYSHLLANTSSFSDFIEAEKKLDMGIKLGRMEGLVSKGEGDGSRRTTVEVPSTEGRKSKETTVNVVNPGHPGAQHYSMNLTPAPLAAPAYFPPSPQHQPQSIYYSAPPAPDVESSSTGIAGPCFTRSSRYPPARTLTRPLRISLNTANTIKARRGILLIIVGGCETRFKEGSITTSSPFNAFKPPNVQANPLPDHRSSLRPSINMINICTLGEDANVQDNPLPFVVDYTPEEPTIGFAGHMASPTPFVIDIPAREQYLDSKVPWTYEEGVGNLERQFSVMGVTRSGRIYENSVILDKGKAPAAEVGAVPGSMPFPPKKVTEEEAEAFMKIIKRRPSAPSSPTPSRSRTTSSHLKVGHIVCKYNNYIIGRVMIDNGSALNVCPVTTLKQMNVDLNRVRPSKTAVRAFDGSRREGINRPIEVEEYKNRRGLGFRPSCHVVIEARRGNHLHRLAAHYGKLNKGIPVPPLSHSFPGPPHIIGSTLDGPSSDSDDTPTAPPAVYAVTEEIPSGVHIRQAQENEELDNWTSVPRYSAVIADV</sequence>
<reference evidence="2 3" key="1">
    <citation type="submission" date="2017-11" db="EMBL/GenBank/DDBJ databases">
        <title>De-novo sequencing of pomegranate (Punica granatum L.) genome.</title>
        <authorList>
            <person name="Akparov Z."/>
            <person name="Amiraslanov A."/>
            <person name="Hajiyeva S."/>
            <person name="Abbasov M."/>
            <person name="Kaur K."/>
            <person name="Hamwieh A."/>
            <person name="Solovyev V."/>
            <person name="Salamov A."/>
            <person name="Braich B."/>
            <person name="Kosarev P."/>
            <person name="Mahmoud A."/>
            <person name="Hajiyev E."/>
            <person name="Babayeva S."/>
            <person name="Izzatullayeva V."/>
            <person name="Mammadov A."/>
            <person name="Mammadov A."/>
            <person name="Sharifova S."/>
            <person name="Ojaghi J."/>
            <person name="Eynullazada K."/>
            <person name="Bayramov B."/>
            <person name="Abdulazimova A."/>
            <person name="Shahmuradov I."/>
        </authorList>
    </citation>
    <scope>NUCLEOTIDE SEQUENCE [LARGE SCALE GENOMIC DNA]</scope>
    <source>
        <strain evidence="3">cv. AG2017</strain>
        <tissue evidence="2">Leaf</tissue>
    </source>
</reference>
<evidence type="ECO:0000313" key="3">
    <source>
        <dbReference type="Proteomes" id="UP000233551"/>
    </source>
</evidence>
<protein>
    <submittedName>
        <fullName evidence="2">Uncharacterized protein</fullName>
    </submittedName>
</protein>
<dbReference type="PANTHER" id="PTHR32108:SF9">
    <property type="entry name" value="REVERSE TRANSCRIPTASE RNASE H-LIKE DOMAIN-CONTAINING PROTEIN"/>
    <property type="match status" value="1"/>
</dbReference>
<evidence type="ECO:0000256" key="1">
    <source>
        <dbReference type="SAM" id="MobiDB-lite"/>
    </source>
</evidence>
<dbReference type="PANTHER" id="PTHR32108">
    <property type="entry name" value="DNA-DIRECTED RNA POLYMERASE SUBUNIT ALPHA"/>
    <property type="match status" value="1"/>
</dbReference>
<feature type="compositionally biased region" description="Basic and acidic residues" evidence="1">
    <location>
        <begin position="79"/>
        <end position="88"/>
    </location>
</feature>
<accession>A0A2I0KY64</accession>
<organism evidence="2 3">
    <name type="scientific">Punica granatum</name>
    <name type="common">Pomegranate</name>
    <dbReference type="NCBI Taxonomy" id="22663"/>
    <lineage>
        <taxon>Eukaryota</taxon>
        <taxon>Viridiplantae</taxon>
        <taxon>Streptophyta</taxon>
        <taxon>Embryophyta</taxon>
        <taxon>Tracheophyta</taxon>
        <taxon>Spermatophyta</taxon>
        <taxon>Magnoliopsida</taxon>
        <taxon>eudicotyledons</taxon>
        <taxon>Gunneridae</taxon>
        <taxon>Pentapetalae</taxon>
        <taxon>rosids</taxon>
        <taxon>malvids</taxon>
        <taxon>Myrtales</taxon>
        <taxon>Lythraceae</taxon>
        <taxon>Punica</taxon>
    </lineage>
</organism>
<gene>
    <name evidence="2" type="ORF">CRG98_006189</name>
</gene>
<comment type="caution">
    <text evidence="2">The sequence shown here is derived from an EMBL/GenBank/DDBJ whole genome shotgun (WGS) entry which is preliminary data.</text>
</comment>
<dbReference type="EMBL" id="PGOL01000276">
    <property type="protein sequence ID" value="PKI73419.1"/>
    <property type="molecule type" value="Genomic_DNA"/>
</dbReference>
<name>A0A2I0KY64_PUNGR</name>
<dbReference type="Proteomes" id="UP000233551">
    <property type="component" value="Unassembled WGS sequence"/>
</dbReference>
<dbReference type="STRING" id="22663.A0A2I0KY64"/>